<dbReference type="RefSeq" id="WP_394162956.1">
    <property type="nucleotide sequence ID" value="NZ_JBHGCJ010000005.1"/>
</dbReference>
<dbReference type="PANTHER" id="PTHR37299:SF1">
    <property type="entry name" value="STAGE 0 SPORULATION PROTEIN A HOMOLOG"/>
    <property type="match status" value="1"/>
</dbReference>
<dbReference type="Proteomes" id="UP001605261">
    <property type="component" value="Unassembled WGS sequence"/>
</dbReference>
<dbReference type="InterPro" id="IPR001789">
    <property type="entry name" value="Sig_transdc_resp-reg_receiver"/>
</dbReference>
<reference evidence="5 6" key="1">
    <citation type="submission" date="2024-09" db="EMBL/GenBank/DDBJ databases">
        <authorList>
            <consortium name="All-Russian atlas of soil microorganisms"/>
            <consortium name="as a basis for the search for new antimicrobial producers and enzymes with unique properties"/>
            <person name="Sokolova E.A."/>
            <person name="Voronina E.N."/>
        </authorList>
    </citation>
    <scope>NUCLEOTIDE SEQUENCE [LARGE SCALE GENOMIC DNA]</scope>
    <source>
        <strain evidence="5 6">AF-22b-331.1</strain>
    </source>
</reference>
<evidence type="ECO:0000259" key="4">
    <source>
        <dbReference type="PROSITE" id="PS50930"/>
    </source>
</evidence>
<dbReference type="InterPro" id="IPR011006">
    <property type="entry name" value="CheY-like_superfamily"/>
</dbReference>
<dbReference type="PANTHER" id="PTHR37299">
    <property type="entry name" value="TRANSCRIPTIONAL REGULATOR-RELATED"/>
    <property type="match status" value="1"/>
</dbReference>
<dbReference type="SMART" id="SM00448">
    <property type="entry name" value="REC"/>
    <property type="match status" value="1"/>
</dbReference>
<keyword evidence="6" id="KW-1185">Reference proteome</keyword>
<dbReference type="SMART" id="SM00850">
    <property type="entry name" value="LytTR"/>
    <property type="match status" value="1"/>
</dbReference>
<evidence type="ECO:0000313" key="5">
    <source>
        <dbReference type="EMBL" id="MFG6109354.1"/>
    </source>
</evidence>
<evidence type="ECO:0000256" key="1">
    <source>
        <dbReference type="ARBA" id="ARBA00023012"/>
    </source>
</evidence>
<dbReference type="PROSITE" id="PS50930">
    <property type="entry name" value="HTH_LYTTR"/>
    <property type="match status" value="1"/>
</dbReference>
<protein>
    <submittedName>
        <fullName evidence="5">LytR/AlgR family response regulator transcription factor</fullName>
    </submittedName>
</protein>
<comment type="caution">
    <text evidence="5">The sequence shown here is derived from an EMBL/GenBank/DDBJ whole genome shotgun (WGS) entry which is preliminary data.</text>
</comment>
<dbReference type="Pfam" id="PF04397">
    <property type="entry name" value="LytTR"/>
    <property type="match status" value="1"/>
</dbReference>
<dbReference type="PROSITE" id="PS50110">
    <property type="entry name" value="RESPONSE_REGULATORY"/>
    <property type="match status" value="1"/>
</dbReference>
<dbReference type="Gene3D" id="3.40.50.2300">
    <property type="match status" value="1"/>
</dbReference>
<name>A0ABW7D0K5_9GAMM</name>
<dbReference type="InterPro" id="IPR007492">
    <property type="entry name" value="LytTR_DNA-bd_dom"/>
</dbReference>
<evidence type="ECO:0000313" key="6">
    <source>
        <dbReference type="Proteomes" id="UP001605261"/>
    </source>
</evidence>
<evidence type="ECO:0000259" key="3">
    <source>
        <dbReference type="PROSITE" id="PS50110"/>
    </source>
</evidence>
<organism evidence="5 6">
    <name type="scientific">Stenotrophomonas nematodicola</name>
    <dbReference type="NCBI Taxonomy" id="2656746"/>
    <lineage>
        <taxon>Bacteria</taxon>
        <taxon>Pseudomonadati</taxon>
        <taxon>Pseudomonadota</taxon>
        <taxon>Gammaproteobacteria</taxon>
        <taxon>Lysobacterales</taxon>
        <taxon>Lysobacteraceae</taxon>
        <taxon>Stenotrophomonas</taxon>
    </lineage>
</organism>
<keyword evidence="1" id="KW-0902">Two-component regulatory system</keyword>
<gene>
    <name evidence="5" type="ORF">ACEU0G_003365</name>
</gene>
<dbReference type="Gene3D" id="2.40.50.1020">
    <property type="entry name" value="LytTr DNA-binding domain"/>
    <property type="match status" value="1"/>
</dbReference>
<evidence type="ECO:0000256" key="2">
    <source>
        <dbReference type="PROSITE-ProRule" id="PRU00169"/>
    </source>
</evidence>
<dbReference type="Pfam" id="PF00072">
    <property type="entry name" value="Response_reg"/>
    <property type="match status" value="1"/>
</dbReference>
<keyword evidence="2" id="KW-0597">Phosphoprotein</keyword>
<feature type="modified residue" description="4-aspartylphosphate" evidence="2">
    <location>
        <position position="57"/>
    </location>
</feature>
<feature type="domain" description="HTH LytTR-type" evidence="4">
    <location>
        <begin position="133"/>
        <end position="237"/>
    </location>
</feature>
<sequence>MSRVLSTLVVEDVPLASDKLVSLLQAHPDLRVDATAASVAQADALLRSRRFDLLLLDIGLPDGSGMALAGQWPTLAAHTIFITAHAQHALQAYTLGAADYLLKPVDPDRLAMAVARARRLIDPSPPAPTGERLAVRQGQRTDYLQADQIDYIDMAGHYACVHVGGQVHLLRESIGQLAEQMASAGLVRVHRSVVVNPHRIQALHERRNGDAMLQLSDGARVPVSRTYRAALAQALAAR</sequence>
<dbReference type="InterPro" id="IPR046947">
    <property type="entry name" value="LytR-like"/>
</dbReference>
<proteinExistence type="predicted"/>
<dbReference type="SUPFAM" id="SSF52172">
    <property type="entry name" value="CheY-like"/>
    <property type="match status" value="1"/>
</dbReference>
<accession>A0ABW7D0K5</accession>
<feature type="domain" description="Response regulatory" evidence="3">
    <location>
        <begin position="6"/>
        <end position="118"/>
    </location>
</feature>
<dbReference type="EMBL" id="JBHGCJ010000005">
    <property type="protein sequence ID" value="MFG6109354.1"/>
    <property type="molecule type" value="Genomic_DNA"/>
</dbReference>